<organism evidence="2 3">
    <name type="scientific">Caldimonas mangrovi</name>
    <dbReference type="NCBI Taxonomy" id="2944811"/>
    <lineage>
        <taxon>Bacteria</taxon>
        <taxon>Pseudomonadati</taxon>
        <taxon>Pseudomonadota</taxon>
        <taxon>Betaproteobacteria</taxon>
        <taxon>Burkholderiales</taxon>
        <taxon>Sphaerotilaceae</taxon>
        <taxon>Caldimonas</taxon>
    </lineage>
</organism>
<dbReference type="PANTHER" id="PTHR35849:SF2">
    <property type="entry name" value="BLR2341 PROTEIN"/>
    <property type="match status" value="1"/>
</dbReference>
<protein>
    <submittedName>
        <fullName evidence="2">STAS domain-containing protein</fullName>
    </submittedName>
</protein>
<keyword evidence="3" id="KW-1185">Reference proteome</keyword>
<dbReference type="SUPFAM" id="SSF52091">
    <property type="entry name" value="SpoIIaa-like"/>
    <property type="match status" value="1"/>
</dbReference>
<dbReference type="Gene3D" id="3.30.750.24">
    <property type="entry name" value="STAS domain"/>
    <property type="match status" value="1"/>
</dbReference>
<evidence type="ECO:0000313" key="2">
    <source>
        <dbReference type="EMBL" id="MCM5682951.1"/>
    </source>
</evidence>
<evidence type="ECO:0000313" key="3">
    <source>
        <dbReference type="Proteomes" id="UP001165541"/>
    </source>
</evidence>
<dbReference type="CDD" id="cd07043">
    <property type="entry name" value="STAS_anti-anti-sigma_factors"/>
    <property type="match status" value="1"/>
</dbReference>
<reference evidence="2" key="1">
    <citation type="submission" date="2022-05" db="EMBL/GenBank/DDBJ databases">
        <title>Schlegelella sp. nov., isolated from mangrove soil.</title>
        <authorList>
            <person name="Liu Y."/>
            <person name="Ge X."/>
            <person name="Liu W."/>
        </authorList>
    </citation>
    <scope>NUCLEOTIDE SEQUENCE</scope>
    <source>
        <strain evidence="2">S2-27</strain>
    </source>
</reference>
<dbReference type="PROSITE" id="PS50801">
    <property type="entry name" value="STAS"/>
    <property type="match status" value="1"/>
</dbReference>
<name>A0ABT0YXQ1_9BURK</name>
<dbReference type="Pfam" id="PF13466">
    <property type="entry name" value="STAS_2"/>
    <property type="match status" value="1"/>
</dbReference>
<comment type="caution">
    <text evidence="2">The sequence shown here is derived from an EMBL/GenBank/DDBJ whole genome shotgun (WGS) entry which is preliminary data.</text>
</comment>
<dbReference type="InterPro" id="IPR052746">
    <property type="entry name" value="MlaB_ABC_Transporter"/>
</dbReference>
<dbReference type="PANTHER" id="PTHR35849">
    <property type="entry name" value="BLR2341 PROTEIN"/>
    <property type="match status" value="1"/>
</dbReference>
<evidence type="ECO:0000259" key="1">
    <source>
        <dbReference type="PROSITE" id="PS50801"/>
    </source>
</evidence>
<dbReference type="Proteomes" id="UP001165541">
    <property type="component" value="Unassembled WGS sequence"/>
</dbReference>
<dbReference type="InterPro" id="IPR058548">
    <property type="entry name" value="MlaB-like_STAS"/>
</dbReference>
<feature type="domain" description="STAS" evidence="1">
    <location>
        <begin position="1"/>
        <end position="107"/>
    </location>
</feature>
<accession>A0ABT0YXQ1</accession>
<sequence length="107" mass="11479">MSRHVSTEVLRLDGELTICRAAELKPVLLDALQRASTLEIDLSSVSEMDSTGVQLLMLVKRHALSTGRELNLTGHSKPVVEVFELLDLAAFFGDPLVIPANAAAAAL</sequence>
<gene>
    <name evidence="2" type="ORF">M8A51_25800</name>
</gene>
<dbReference type="InterPro" id="IPR002645">
    <property type="entry name" value="STAS_dom"/>
</dbReference>
<proteinExistence type="predicted"/>
<dbReference type="InterPro" id="IPR036513">
    <property type="entry name" value="STAS_dom_sf"/>
</dbReference>
<dbReference type="EMBL" id="JAMKFE010000027">
    <property type="protein sequence ID" value="MCM5682951.1"/>
    <property type="molecule type" value="Genomic_DNA"/>
</dbReference>
<dbReference type="RefSeq" id="WP_251781493.1">
    <property type="nucleotide sequence ID" value="NZ_JAMKFE010000027.1"/>
</dbReference>